<feature type="non-terminal residue" evidence="1">
    <location>
        <position position="1"/>
    </location>
</feature>
<comment type="caution">
    <text evidence="1">The sequence shown here is derived from an EMBL/GenBank/DDBJ whole genome shotgun (WGS) entry which is preliminary data.</text>
</comment>
<dbReference type="EMBL" id="LAZR01029881">
    <property type="protein sequence ID" value="KKL58276.1"/>
    <property type="molecule type" value="Genomic_DNA"/>
</dbReference>
<reference evidence="1" key="1">
    <citation type="journal article" date="2015" name="Nature">
        <title>Complex archaea that bridge the gap between prokaryotes and eukaryotes.</title>
        <authorList>
            <person name="Spang A."/>
            <person name="Saw J.H."/>
            <person name="Jorgensen S.L."/>
            <person name="Zaremba-Niedzwiedzka K."/>
            <person name="Martijn J."/>
            <person name="Lind A.E."/>
            <person name="van Eijk R."/>
            <person name="Schleper C."/>
            <person name="Guy L."/>
            <person name="Ettema T.J."/>
        </authorList>
    </citation>
    <scope>NUCLEOTIDE SEQUENCE</scope>
</reference>
<accession>A0A0F9DWY9</accession>
<organism evidence="1">
    <name type="scientific">marine sediment metagenome</name>
    <dbReference type="NCBI Taxonomy" id="412755"/>
    <lineage>
        <taxon>unclassified sequences</taxon>
        <taxon>metagenomes</taxon>
        <taxon>ecological metagenomes</taxon>
    </lineage>
</organism>
<name>A0A0F9DWY9_9ZZZZ</name>
<dbReference type="AlphaFoldDB" id="A0A0F9DWY9"/>
<protein>
    <submittedName>
        <fullName evidence="1">Uncharacterized protein</fullName>
    </submittedName>
</protein>
<sequence length="42" mass="4921">SEPGNKRILRPAWLVLIEKYKLDTEYAEAIERELPSYLEDGN</sequence>
<proteinExistence type="predicted"/>
<evidence type="ECO:0000313" key="1">
    <source>
        <dbReference type="EMBL" id="KKL58276.1"/>
    </source>
</evidence>
<gene>
    <name evidence="1" type="ORF">LCGC14_2227040</name>
</gene>